<evidence type="ECO:0000256" key="1">
    <source>
        <dbReference type="ARBA" id="ARBA00008115"/>
    </source>
</evidence>
<comment type="similarity">
    <text evidence="1">Belongs to the class IV-like SAM-binding methyltransferase superfamily. RNA methyltransferase NEP1 family.</text>
</comment>
<dbReference type="InterPro" id="IPR029026">
    <property type="entry name" value="tRNA_m1G_MTases_N"/>
</dbReference>
<dbReference type="PANTHER" id="PTHR12636:SF5">
    <property type="entry name" value="RIBOSOMAL RNA SMALL SUBUNIT METHYLTRANSFERASE NEP1"/>
    <property type="match status" value="1"/>
</dbReference>
<evidence type="ECO:0000256" key="6">
    <source>
        <dbReference type="ARBA" id="ARBA00022691"/>
    </source>
</evidence>
<keyword evidence="10" id="KW-1185">Reference proteome</keyword>
<dbReference type="OrthoDB" id="269804at2759"/>
<dbReference type="AlphaFoldDB" id="A0A7R9AHW8"/>
<keyword evidence="3" id="KW-0698">rRNA processing</keyword>
<keyword evidence="5" id="KW-0808">Transferase</keyword>
<keyword evidence="7" id="KW-0699">rRNA-binding</keyword>
<dbReference type="SUPFAM" id="SSF75217">
    <property type="entry name" value="alpha/beta knot"/>
    <property type="match status" value="1"/>
</dbReference>
<dbReference type="EMBL" id="LR907933">
    <property type="protein sequence ID" value="CAD7254227.1"/>
    <property type="molecule type" value="Genomic_DNA"/>
</dbReference>
<evidence type="ECO:0000256" key="3">
    <source>
        <dbReference type="ARBA" id="ARBA00022552"/>
    </source>
</evidence>
<dbReference type="GO" id="GO:0070037">
    <property type="term" value="F:rRNA (pseudouridine) methyltransferase activity"/>
    <property type="evidence" value="ECO:0007669"/>
    <property type="project" value="InterPro"/>
</dbReference>
<dbReference type="InterPro" id="IPR029028">
    <property type="entry name" value="Alpha/beta_knot_MTases"/>
</dbReference>
<keyword evidence="6" id="KW-0949">S-adenosyl-L-methionine</keyword>
<dbReference type="Pfam" id="PF03587">
    <property type="entry name" value="EMG1"/>
    <property type="match status" value="1"/>
</dbReference>
<sequence length="53" mass="5806">MEEPVVYVVGAMAHGKVNVDYTEKEVAISEYPLSAALTCTKLLNAFEDAWGIM</sequence>
<evidence type="ECO:0000256" key="4">
    <source>
        <dbReference type="ARBA" id="ARBA00022603"/>
    </source>
</evidence>
<evidence type="ECO:0000256" key="2">
    <source>
        <dbReference type="ARBA" id="ARBA00022517"/>
    </source>
</evidence>
<dbReference type="GO" id="GO:0032040">
    <property type="term" value="C:small-subunit processome"/>
    <property type="evidence" value="ECO:0007669"/>
    <property type="project" value="TreeGrafter"/>
</dbReference>
<organism evidence="9">
    <name type="scientific">Darwinula stevensoni</name>
    <dbReference type="NCBI Taxonomy" id="69355"/>
    <lineage>
        <taxon>Eukaryota</taxon>
        <taxon>Metazoa</taxon>
        <taxon>Ecdysozoa</taxon>
        <taxon>Arthropoda</taxon>
        <taxon>Crustacea</taxon>
        <taxon>Oligostraca</taxon>
        <taxon>Ostracoda</taxon>
        <taxon>Podocopa</taxon>
        <taxon>Podocopida</taxon>
        <taxon>Darwinulocopina</taxon>
        <taxon>Darwinuloidea</taxon>
        <taxon>Darwinulidae</taxon>
        <taxon>Darwinula</taxon>
    </lineage>
</organism>
<dbReference type="PANTHER" id="PTHR12636">
    <property type="entry name" value="NEP1/MRA1"/>
    <property type="match status" value="1"/>
</dbReference>
<dbReference type="GO" id="GO:0019843">
    <property type="term" value="F:rRNA binding"/>
    <property type="evidence" value="ECO:0007669"/>
    <property type="project" value="UniProtKB-KW"/>
</dbReference>
<dbReference type="InterPro" id="IPR005304">
    <property type="entry name" value="Rbsml_bgen_MeTrfase_EMG1/NEP1"/>
</dbReference>
<keyword evidence="2" id="KW-0690">Ribosome biogenesis</keyword>
<evidence type="ECO:0008006" key="11">
    <source>
        <dbReference type="Google" id="ProtNLM"/>
    </source>
</evidence>
<accession>A0A7R9AHW8</accession>
<dbReference type="EMBL" id="CAJPEV010008415">
    <property type="protein sequence ID" value="CAG0905260.1"/>
    <property type="molecule type" value="Genomic_DNA"/>
</dbReference>
<evidence type="ECO:0000256" key="8">
    <source>
        <dbReference type="ARBA" id="ARBA00022884"/>
    </source>
</evidence>
<reference evidence="9" key="1">
    <citation type="submission" date="2020-11" db="EMBL/GenBank/DDBJ databases">
        <authorList>
            <person name="Tran Van P."/>
        </authorList>
    </citation>
    <scope>NUCLEOTIDE SEQUENCE</scope>
</reference>
<evidence type="ECO:0000256" key="5">
    <source>
        <dbReference type="ARBA" id="ARBA00022679"/>
    </source>
</evidence>
<keyword evidence="4" id="KW-0489">Methyltransferase</keyword>
<evidence type="ECO:0000256" key="7">
    <source>
        <dbReference type="ARBA" id="ARBA00022730"/>
    </source>
</evidence>
<keyword evidence="8" id="KW-0694">RNA-binding</keyword>
<protein>
    <recommendedName>
        <fullName evidence="11">Ribosomal RNA small subunit methyltransferase NEP1</fullName>
    </recommendedName>
</protein>
<dbReference type="GO" id="GO:0070475">
    <property type="term" value="P:rRNA base methylation"/>
    <property type="evidence" value="ECO:0007669"/>
    <property type="project" value="InterPro"/>
</dbReference>
<name>A0A7R9AHW8_9CRUS</name>
<dbReference type="Gene3D" id="3.40.1280.10">
    <property type="match status" value="1"/>
</dbReference>
<evidence type="ECO:0000313" key="10">
    <source>
        <dbReference type="Proteomes" id="UP000677054"/>
    </source>
</evidence>
<proteinExistence type="inferred from homology"/>
<evidence type="ECO:0000313" key="9">
    <source>
        <dbReference type="EMBL" id="CAD7254227.1"/>
    </source>
</evidence>
<gene>
    <name evidence="9" type="ORF">DSTB1V02_LOCUS13973</name>
</gene>
<dbReference type="Proteomes" id="UP000677054">
    <property type="component" value="Unassembled WGS sequence"/>
</dbReference>